<dbReference type="PROSITE" id="PS50309">
    <property type="entry name" value="DC"/>
    <property type="match status" value="2"/>
</dbReference>
<dbReference type="PANTHER" id="PTHR23004:SF11">
    <property type="entry name" value="PROTEIN RPI-1"/>
    <property type="match status" value="1"/>
</dbReference>
<feature type="compositionally biased region" description="Basic and acidic residues" evidence="1">
    <location>
        <begin position="56"/>
        <end position="65"/>
    </location>
</feature>
<feature type="domain" description="Doublecortin" evidence="2">
    <location>
        <begin position="131"/>
        <end position="218"/>
    </location>
</feature>
<gene>
    <name evidence="3" type="ORF">GSOID_T00001086001</name>
</gene>
<dbReference type="GO" id="GO:0035556">
    <property type="term" value="P:intracellular signal transduction"/>
    <property type="evidence" value="ECO:0007669"/>
    <property type="project" value="InterPro"/>
</dbReference>
<organism evidence="3">
    <name type="scientific">Oikopleura dioica</name>
    <name type="common">Tunicate</name>
    <dbReference type="NCBI Taxonomy" id="34765"/>
    <lineage>
        <taxon>Eukaryota</taxon>
        <taxon>Metazoa</taxon>
        <taxon>Chordata</taxon>
        <taxon>Tunicata</taxon>
        <taxon>Appendicularia</taxon>
        <taxon>Copelata</taxon>
        <taxon>Oikopleuridae</taxon>
        <taxon>Oikopleura</taxon>
    </lineage>
</organism>
<dbReference type="Pfam" id="PF03607">
    <property type="entry name" value="DCX"/>
    <property type="match status" value="2"/>
</dbReference>
<proteinExistence type="predicted"/>
<reference evidence="3" key="1">
    <citation type="journal article" date="2010" name="Science">
        <title>Plasticity of animal genome architecture unmasked by rapid evolution of a pelagic tunicate.</title>
        <authorList>
            <person name="Denoeud F."/>
            <person name="Henriet S."/>
            <person name="Mungpakdee S."/>
            <person name="Aury J.M."/>
            <person name="Da Silva C."/>
            <person name="Brinkmann H."/>
            <person name="Mikhaleva J."/>
            <person name="Olsen L.C."/>
            <person name="Jubin C."/>
            <person name="Canestro C."/>
            <person name="Bouquet J.M."/>
            <person name="Danks G."/>
            <person name="Poulain J."/>
            <person name="Campsteijn C."/>
            <person name="Adamski M."/>
            <person name="Cross I."/>
            <person name="Yadetie F."/>
            <person name="Muffato M."/>
            <person name="Louis A."/>
            <person name="Butcher S."/>
            <person name="Tsagkogeorga G."/>
            <person name="Konrad A."/>
            <person name="Singh S."/>
            <person name="Jensen M.F."/>
            <person name="Cong E.H."/>
            <person name="Eikeseth-Otteraa H."/>
            <person name="Noel B."/>
            <person name="Anthouard V."/>
            <person name="Porcel B.M."/>
            <person name="Kachouri-Lafond R."/>
            <person name="Nishino A."/>
            <person name="Ugolini M."/>
            <person name="Chourrout P."/>
            <person name="Nishida H."/>
            <person name="Aasland R."/>
            <person name="Huzurbazar S."/>
            <person name="Westhof E."/>
            <person name="Delsuc F."/>
            <person name="Lehrach H."/>
            <person name="Reinhardt R."/>
            <person name="Weissenbach J."/>
            <person name="Roy S.W."/>
            <person name="Artiguenave F."/>
            <person name="Postlethwait J.H."/>
            <person name="Manak J.R."/>
            <person name="Thompson E.M."/>
            <person name="Jaillon O."/>
            <person name="Du Pasquier L."/>
            <person name="Boudinot P."/>
            <person name="Liberles D.A."/>
            <person name="Volff J.N."/>
            <person name="Philippe H."/>
            <person name="Lenhard B."/>
            <person name="Roest Crollius H."/>
            <person name="Wincker P."/>
            <person name="Chourrout D."/>
        </authorList>
    </citation>
    <scope>NUCLEOTIDE SEQUENCE [LARGE SCALE GENOMIC DNA]</scope>
</reference>
<dbReference type="EMBL" id="FN653024">
    <property type="protein sequence ID" value="CBY23764.1"/>
    <property type="molecule type" value="Genomic_DNA"/>
</dbReference>
<feature type="compositionally biased region" description="Pro residues" evidence="1">
    <location>
        <begin position="416"/>
        <end position="430"/>
    </location>
</feature>
<evidence type="ECO:0000313" key="4">
    <source>
        <dbReference type="Proteomes" id="UP000001307"/>
    </source>
</evidence>
<feature type="domain" description="Doublecortin" evidence="2">
    <location>
        <begin position="290"/>
        <end position="383"/>
    </location>
</feature>
<dbReference type="InterPro" id="IPR003533">
    <property type="entry name" value="Doublecortin_dom"/>
</dbReference>
<dbReference type="Gene3D" id="3.10.20.230">
    <property type="entry name" value="Doublecortin domain"/>
    <property type="match status" value="2"/>
</dbReference>
<dbReference type="InterPro" id="IPR036572">
    <property type="entry name" value="Doublecortin_dom_sf"/>
</dbReference>
<feature type="region of interest" description="Disordered" evidence="1">
    <location>
        <begin position="56"/>
        <end position="84"/>
    </location>
</feature>
<accession>E4X3X6</accession>
<dbReference type="SUPFAM" id="SSF89837">
    <property type="entry name" value="Doublecortin (DC)"/>
    <property type="match status" value="2"/>
</dbReference>
<dbReference type="SMART" id="SM00537">
    <property type="entry name" value="DCX"/>
    <property type="match status" value="2"/>
</dbReference>
<evidence type="ECO:0000313" key="3">
    <source>
        <dbReference type="EMBL" id="CBY23764.1"/>
    </source>
</evidence>
<feature type="compositionally biased region" description="Polar residues" evidence="1">
    <location>
        <begin position="433"/>
        <end position="443"/>
    </location>
</feature>
<dbReference type="AlphaFoldDB" id="E4X3X6"/>
<name>E4X3X6_OIKDI</name>
<feature type="compositionally biased region" description="Basic and acidic residues" evidence="1">
    <location>
        <begin position="515"/>
        <end position="528"/>
    </location>
</feature>
<sequence length="546" mass="61749">MSDCETKSTEYKSKKSALESAIDTAIASGAKTRIGVKEAPSLEDLDSFGKKKCISIKEHQFEKPNSRPPRKRRSPRVPSHVKNPEKFKKDIVHQALFSSKKASPPAMPTRVPLRNKVRARCLEDRHYEAAKKIQVYVNGDQHKRPKLFTVPKSKGPEAMEVFMTQMTDSLRNNFHLRSAIRHLFTPEGGTRVKKLDHLKDRGVYIASTKAKLEKADYSKNHKPPKKPKLRNIHTTYSKLRRDSEIYVKPVKHWDKAAEQYRKTPTDLRSHYKDSLSYYQTIKESTKPHIKTLYIFANGDTHRYYSVILRGKLANNGKDMECFQKILNQISTTVGRAQTRDRGSLAVRRLYNLDGKRVKNQAALHDGMAYICVGDTKLKRLPYGSEHTMNPKWQSTIKPIRTTSGAISVMGDSPRTPRTPYPDSPLPPMKTPVPSMNTHRSMNSPRPLKTPVAPSVHAKTPVPKKANSRAPKALKAPTKRSSIPKGIASNMPAIKKKSNPKVGSKHQILPDLTQMRNDEESYDPSHIETADEQESSSRVSVGRSNED</sequence>
<dbReference type="Proteomes" id="UP000001307">
    <property type="component" value="Unassembled WGS sequence"/>
</dbReference>
<protein>
    <recommendedName>
        <fullName evidence="2">Doublecortin domain-containing protein</fullName>
    </recommendedName>
</protein>
<dbReference type="GO" id="GO:0005815">
    <property type="term" value="C:microtubule organizing center"/>
    <property type="evidence" value="ECO:0007669"/>
    <property type="project" value="TreeGrafter"/>
</dbReference>
<evidence type="ECO:0000256" key="1">
    <source>
        <dbReference type="SAM" id="MobiDB-lite"/>
    </source>
</evidence>
<evidence type="ECO:0000259" key="2">
    <source>
        <dbReference type="PROSITE" id="PS50309"/>
    </source>
</evidence>
<dbReference type="InParanoid" id="E4X3X6"/>
<dbReference type="OrthoDB" id="1738954at2759"/>
<dbReference type="GO" id="GO:0005874">
    <property type="term" value="C:microtubule"/>
    <property type="evidence" value="ECO:0007669"/>
    <property type="project" value="TreeGrafter"/>
</dbReference>
<feature type="region of interest" description="Disordered" evidence="1">
    <location>
        <begin position="405"/>
        <end position="546"/>
    </location>
</feature>
<feature type="compositionally biased region" description="Polar residues" evidence="1">
    <location>
        <begin position="535"/>
        <end position="546"/>
    </location>
</feature>
<dbReference type="PANTHER" id="PTHR23004">
    <property type="entry name" value="DOUBLECORTIN DOMAIN CONTAINING 2"/>
    <property type="match status" value="1"/>
</dbReference>
<keyword evidence="4" id="KW-1185">Reference proteome</keyword>